<dbReference type="Gene3D" id="3.40.366.10">
    <property type="entry name" value="Malonyl-Coenzyme A Acyl Carrier Protein, domain 2"/>
    <property type="match status" value="1"/>
</dbReference>
<dbReference type="InterPro" id="IPR050091">
    <property type="entry name" value="PKS_NRPS_Biosynth_Enz"/>
</dbReference>
<keyword evidence="2" id="KW-0597">Phosphoprotein</keyword>
<reference evidence="4" key="1">
    <citation type="journal article" date="2014" name="Int. J. Syst. Evol. Microbiol.">
        <title>Complete genome sequence of Corynebacterium casei LMG S-19264T (=DSM 44701T), isolated from a smear-ripened cheese.</title>
        <authorList>
            <consortium name="US DOE Joint Genome Institute (JGI-PGF)"/>
            <person name="Walter F."/>
            <person name="Albersmeier A."/>
            <person name="Kalinowski J."/>
            <person name="Ruckert C."/>
        </authorList>
    </citation>
    <scope>NUCLEOTIDE SEQUENCE</scope>
    <source>
        <strain evidence="4">CGMCC 4.7201</strain>
    </source>
</reference>
<feature type="domain" description="Malonyl-CoA:ACP transacylase (MAT)" evidence="3">
    <location>
        <begin position="12"/>
        <end position="324"/>
    </location>
</feature>
<keyword evidence="5" id="KW-1185">Reference proteome</keyword>
<proteinExistence type="predicted"/>
<name>A0A917ZRR2_9ACTN</name>
<dbReference type="GO" id="GO:0006633">
    <property type="term" value="P:fatty acid biosynthetic process"/>
    <property type="evidence" value="ECO:0007669"/>
    <property type="project" value="TreeGrafter"/>
</dbReference>
<dbReference type="Pfam" id="PF00698">
    <property type="entry name" value="Acyl_transf_1"/>
    <property type="match status" value="1"/>
</dbReference>
<dbReference type="RefSeq" id="WP_189132232.1">
    <property type="nucleotide sequence ID" value="NZ_BMMS01000012.1"/>
</dbReference>
<protein>
    <recommendedName>
        <fullName evidence="3">Malonyl-CoA:ACP transacylase (MAT) domain-containing protein</fullName>
    </recommendedName>
</protein>
<dbReference type="InterPro" id="IPR016035">
    <property type="entry name" value="Acyl_Trfase/lysoPLipase"/>
</dbReference>
<dbReference type="PANTHER" id="PTHR43775:SF37">
    <property type="entry name" value="SI:DKEY-61P9.11"/>
    <property type="match status" value="1"/>
</dbReference>
<dbReference type="AlphaFoldDB" id="A0A917ZRR2"/>
<dbReference type="Gene3D" id="3.30.70.3290">
    <property type="match status" value="1"/>
</dbReference>
<evidence type="ECO:0000256" key="2">
    <source>
        <dbReference type="ARBA" id="ARBA00022553"/>
    </source>
</evidence>
<dbReference type="PANTHER" id="PTHR43775">
    <property type="entry name" value="FATTY ACID SYNTHASE"/>
    <property type="match status" value="1"/>
</dbReference>
<gene>
    <name evidence="4" type="ORF">GCM10012280_30790</name>
</gene>
<dbReference type="EMBL" id="BMMS01000012">
    <property type="protein sequence ID" value="GGO88900.1"/>
    <property type="molecule type" value="Genomic_DNA"/>
</dbReference>
<dbReference type="InterPro" id="IPR016036">
    <property type="entry name" value="Malonyl_transacylase_ACP-bd"/>
</dbReference>
<dbReference type="InterPro" id="IPR014043">
    <property type="entry name" value="Acyl_transferase_dom"/>
</dbReference>
<evidence type="ECO:0000313" key="4">
    <source>
        <dbReference type="EMBL" id="GGO88900.1"/>
    </source>
</evidence>
<evidence type="ECO:0000313" key="5">
    <source>
        <dbReference type="Proteomes" id="UP000641932"/>
    </source>
</evidence>
<reference evidence="4" key="2">
    <citation type="submission" date="2020-09" db="EMBL/GenBank/DDBJ databases">
        <authorList>
            <person name="Sun Q."/>
            <person name="Zhou Y."/>
        </authorList>
    </citation>
    <scope>NUCLEOTIDE SEQUENCE</scope>
    <source>
        <strain evidence="4">CGMCC 4.7201</strain>
    </source>
</reference>
<dbReference type="SMART" id="SM00827">
    <property type="entry name" value="PKS_AT"/>
    <property type="match status" value="1"/>
</dbReference>
<dbReference type="SUPFAM" id="SSF55048">
    <property type="entry name" value="Probable ACP-binding domain of malonyl-CoA ACP transacylase"/>
    <property type="match status" value="1"/>
</dbReference>
<accession>A0A917ZRR2</accession>
<dbReference type="Proteomes" id="UP000641932">
    <property type="component" value="Unassembled WGS sequence"/>
</dbReference>
<evidence type="ECO:0000259" key="3">
    <source>
        <dbReference type="SMART" id="SM00827"/>
    </source>
</evidence>
<sequence length="338" mass="36541">MSAARGARVAYLFTGQGAQYPAMTMKLYRQSPVYRMHLDEAAQALLPYTREDMAELLLAGDERVDWTGFTQPGLFAVQYALAKTLQELGVRPAAVLGYSIGEFAAGCVSGALTLHDAARLVAVRGAFMQSLPDGGGMLTVRAGRSEVQRLVDSEPTVGIGADNGPRETVLSGDLLALDRIGGVLKERGVTTVPVRVSHGFHSPLMYPMITRFARVAIRSHGRVPRIPFYSTMLGRRLGGEPLDGPYWTEHVSAAVRFGEAIEALLCDGYTHVVEIGPRPYLTQLVRRLPRGGEPLPVCLNTVMDEDSGLEELRQVATSVLGQGAPGRPKEPTFEPQAV</sequence>
<comment type="caution">
    <text evidence="4">The sequence shown here is derived from an EMBL/GenBank/DDBJ whole genome shotgun (WGS) entry which is preliminary data.</text>
</comment>
<evidence type="ECO:0000256" key="1">
    <source>
        <dbReference type="ARBA" id="ARBA00022450"/>
    </source>
</evidence>
<keyword evidence="1" id="KW-0596">Phosphopantetheine</keyword>
<organism evidence="4 5">
    <name type="scientific">Wenjunlia tyrosinilytica</name>
    <dbReference type="NCBI Taxonomy" id="1544741"/>
    <lineage>
        <taxon>Bacteria</taxon>
        <taxon>Bacillati</taxon>
        <taxon>Actinomycetota</taxon>
        <taxon>Actinomycetes</taxon>
        <taxon>Kitasatosporales</taxon>
        <taxon>Streptomycetaceae</taxon>
        <taxon>Wenjunlia</taxon>
    </lineage>
</organism>
<dbReference type="InterPro" id="IPR001227">
    <property type="entry name" value="Ac_transferase_dom_sf"/>
</dbReference>
<dbReference type="GO" id="GO:0004312">
    <property type="term" value="F:fatty acid synthase activity"/>
    <property type="evidence" value="ECO:0007669"/>
    <property type="project" value="TreeGrafter"/>
</dbReference>
<dbReference type="SUPFAM" id="SSF52151">
    <property type="entry name" value="FabD/lysophospholipase-like"/>
    <property type="match status" value="1"/>
</dbReference>